<proteinExistence type="predicted"/>
<dbReference type="Pfam" id="PF07508">
    <property type="entry name" value="Recombinase"/>
    <property type="match status" value="1"/>
</dbReference>
<dbReference type="InterPro" id="IPR025827">
    <property type="entry name" value="Zn_ribbon_recom_dom"/>
</dbReference>
<organism evidence="4">
    <name type="scientific">uncultured Rubrobacteraceae bacterium</name>
    <dbReference type="NCBI Taxonomy" id="349277"/>
    <lineage>
        <taxon>Bacteria</taxon>
        <taxon>Bacillati</taxon>
        <taxon>Actinomycetota</taxon>
        <taxon>Rubrobacteria</taxon>
        <taxon>Rubrobacterales</taxon>
        <taxon>Rubrobacteraceae</taxon>
        <taxon>environmental samples</taxon>
    </lineage>
</organism>
<dbReference type="AlphaFoldDB" id="A0A6J4PAF4"/>
<dbReference type="EMBL" id="CADCUW010000201">
    <property type="protein sequence ID" value="CAA9407192.1"/>
    <property type="molecule type" value="Genomic_DNA"/>
</dbReference>
<dbReference type="Gene3D" id="3.40.50.1390">
    <property type="entry name" value="Resolvase, N-terminal catalytic domain"/>
    <property type="match status" value="1"/>
</dbReference>
<dbReference type="PROSITE" id="PS51736">
    <property type="entry name" value="RECOMBINASES_3"/>
    <property type="match status" value="1"/>
</dbReference>
<dbReference type="Pfam" id="PF00239">
    <property type="entry name" value="Resolvase"/>
    <property type="match status" value="1"/>
</dbReference>
<dbReference type="Pfam" id="PF13408">
    <property type="entry name" value="Zn_ribbon_recom"/>
    <property type="match status" value="1"/>
</dbReference>
<evidence type="ECO:0008006" key="5">
    <source>
        <dbReference type="Google" id="ProtNLM"/>
    </source>
</evidence>
<dbReference type="InterPro" id="IPR038109">
    <property type="entry name" value="DNA_bind_recomb_sf"/>
</dbReference>
<dbReference type="InterPro" id="IPR006119">
    <property type="entry name" value="Resolv_N"/>
</dbReference>
<dbReference type="PROSITE" id="PS51737">
    <property type="entry name" value="RECOMBINASE_DNA_BIND"/>
    <property type="match status" value="1"/>
</dbReference>
<dbReference type="InterPro" id="IPR050639">
    <property type="entry name" value="SSR_resolvase"/>
</dbReference>
<sequence length="559" mass="62557">MTNAIIYSRVSTLEQAQSGYSLRQQTEALRAYCEAEGWRIVDQIEDGGHSGADLVRPGLDRLRDRVAQGGVQVVIAQDRDRFAREPAYLYLLKQELATHGCLMRTLNGQGDDSPEGELTEGIIGQIAKFERAKLTERSRRGRTQKARQGKVLRGKRAPYGFRHHESGGALVVHEGEMATVERMFRMAAEGLGAQAIMTRLNAEGLPSPTGRAWVHPTIRQILKSDLYVPYTREELAGMVPAESLARLEGDEAGVWWFGKKKTTVTGKTLSEPDENGERRVKVHTRTEIRPVEERVGVPVPAHLPRRLVDEARARLAANRPKTLKHEAREWELRGLVRCSCGWKMGTHTARSSGNGKTYSYYTCNGRRQRGKASSCQQRAVPAEGLEQRVWEAVERLLGRPEVLVAALDRRIEREKNANGNPEREAAAWARRIEDVERQRERAQDAYLAGAFTVEELTAKLAVLDGQRGTAERELAACRKRGGKVTELELARDALLDRRPLMLTAVGDDERRAEAPEEKREVYRLHQLEVKISEDGKPVVTGLFGERPLCDTETPSSPAS</sequence>
<reference evidence="4" key="1">
    <citation type="submission" date="2020-02" db="EMBL/GenBank/DDBJ databases">
        <authorList>
            <person name="Meier V. D."/>
        </authorList>
    </citation>
    <scope>NUCLEOTIDE SEQUENCE</scope>
    <source>
        <strain evidence="4">AVDCRST_MAG01</strain>
    </source>
</reference>
<evidence type="ECO:0000259" key="2">
    <source>
        <dbReference type="PROSITE" id="PS51736"/>
    </source>
</evidence>
<dbReference type="Gene3D" id="3.90.1750.20">
    <property type="entry name" value="Putative Large Serine Recombinase, Chain B, Domain 2"/>
    <property type="match status" value="1"/>
</dbReference>
<dbReference type="InterPro" id="IPR011109">
    <property type="entry name" value="DNA_bind_recombinase_dom"/>
</dbReference>
<dbReference type="PANTHER" id="PTHR30461">
    <property type="entry name" value="DNA-INVERTASE FROM LAMBDOID PROPHAGE"/>
    <property type="match status" value="1"/>
</dbReference>
<name>A0A6J4PAF4_9ACTN</name>
<dbReference type="GO" id="GO:0003677">
    <property type="term" value="F:DNA binding"/>
    <property type="evidence" value="ECO:0007669"/>
    <property type="project" value="InterPro"/>
</dbReference>
<dbReference type="SUPFAM" id="SSF53041">
    <property type="entry name" value="Resolvase-like"/>
    <property type="match status" value="1"/>
</dbReference>
<evidence type="ECO:0000259" key="3">
    <source>
        <dbReference type="PROSITE" id="PS51737"/>
    </source>
</evidence>
<evidence type="ECO:0000313" key="4">
    <source>
        <dbReference type="EMBL" id="CAA9407192.1"/>
    </source>
</evidence>
<dbReference type="SMART" id="SM00857">
    <property type="entry name" value="Resolvase"/>
    <property type="match status" value="1"/>
</dbReference>
<feature type="domain" description="Resolvase/invertase-type recombinase catalytic" evidence="2">
    <location>
        <begin position="3"/>
        <end position="149"/>
    </location>
</feature>
<dbReference type="PANTHER" id="PTHR30461:SF23">
    <property type="entry name" value="DNA RECOMBINASE-RELATED"/>
    <property type="match status" value="1"/>
</dbReference>
<evidence type="ECO:0000256" key="1">
    <source>
        <dbReference type="SAM" id="Coils"/>
    </source>
</evidence>
<accession>A0A6J4PAF4</accession>
<protein>
    <recommendedName>
        <fullName evidence="5">Recombinase family protein</fullName>
    </recommendedName>
</protein>
<keyword evidence="1" id="KW-0175">Coiled coil</keyword>
<gene>
    <name evidence="4" type="ORF">AVDCRST_MAG01-01-1395</name>
</gene>
<dbReference type="GO" id="GO:0000150">
    <property type="term" value="F:DNA strand exchange activity"/>
    <property type="evidence" value="ECO:0007669"/>
    <property type="project" value="InterPro"/>
</dbReference>
<feature type="coiled-coil region" evidence="1">
    <location>
        <begin position="425"/>
        <end position="473"/>
    </location>
</feature>
<feature type="domain" description="Recombinase" evidence="3">
    <location>
        <begin position="158"/>
        <end position="321"/>
    </location>
</feature>
<dbReference type="InterPro" id="IPR036162">
    <property type="entry name" value="Resolvase-like_N_sf"/>
</dbReference>
<dbReference type="CDD" id="cd00338">
    <property type="entry name" value="Ser_Recombinase"/>
    <property type="match status" value="1"/>
</dbReference>